<evidence type="ECO:0000313" key="7">
    <source>
        <dbReference type="EMBL" id="SZF05394.1"/>
    </source>
</evidence>
<dbReference type="InterPro" id="IPR002638">
    <property type="entry name" value="Quinolinate_PRibosylTrfase_C"/>
</dbReference>
<keyword evidence="3" id="KW-0328">Glycosyltransferase</keyword>
<dbReference type="VEuPathDB" id="FungiDB:BLGHR1_16197"/>
<evidence type="ECO:0000256" key="3">
    <source>
        <dbReference type="ARBA" id="ARBA00022676"/>
    </source>
</evidence>
<dbReference type="GO" id="GO:0004514">
    <property type="term" value="F:nicotinate-nucleotide diphosphorylase (carboxylating) activity"/>
    <property type="evidence" value="ECO:0007669"/>
    <property type="project" value="InterPro"/>
</dbReference>
<feature type="domain" description="Quinolinate phosphoribosyl transferase C-terminal" evidence="5">
    <location>
        <begin position="150"/>
        <end position="252"/>
    </location>
</feature>
<proteinExistence type="inferred from homology"/>
<dbReference type="Pfam" id="PF01729">
    <property type="entry name" value="QRPTase_C"/>
    <property type="match status" value="1"/>
</dbReference>
<dbReference type="InterPro" id="IPR013785">
    <property type="entry name" value="Aldolase_TIM"/>
</dbReference>
<evidence type="ECO:0000256" key="2">
    <source>
        <dbReference type="ARBA" id="ARBA00009400"/>
    </source>
</evidence>
<dbReference type="Gene3D" id="3.20.20.70">
    <property type="entry name" value="Aldolase class I"/>
    <property type="match status" value="1"/>
</dbReference>
<accession>A0A383UYF0</accession>
<dbReference type="GO" id="GO:0005737">
    <property type="term" value="C:cytoplasm"/>
    <property type="evidence" value="ECO:0007669"/>
    <property type="project" value="TreeGrafter"/>
</dbReference>
<protein>
    <recommendedName>
        <fullName evidence="9">Quinolinate phosphoribosyltransferase [decarboxylating]</fullName>
    </recommendedName>
</protein>
<comment type="similarity">
    <text evidence="2">Belongs to the NadC/ModD family.</text>
</comment>
<evidence type="ECO:0000259" key="5">
    <source>
        <dbReference type="Pfam" id="PF01729"/>
    </source>
</evidence>
<feature type="domain" description="Quinolinate phosphoribosyl transferase N-terminal" evidence="6">
    <location>
        <begin position="47"/>
        <end position="125"/>
    </location>
</feature>
<dbReference type="InterPro" id="IPR027277">
    <property type="entry name" value="NadC/ModD"/>
</dbReference>
<keyword evidence="4" id="KW-0808">Transferase</keyword>
<dbReference type="GO" id="GO:0009435">
    <property type="term" value="P:NAD+ biosynthetic process"/>
    <property type="evidence" value="ECO:0007669"/>
    <property type="project" value="UniProtKB-UniPathway"/>
</dbReference>
<evidence type="ECO:0008006" key="9">
    <source>
        <dbReference type="Google" id="ProtNLM"/>
    </source>
</evidence>
<dbReference type="PANTHER" id="PTHR32179:SF3">
    <property type="entry name" value="NICOTINATE-NUCLEOTIDE PYROPHOSPHORYLASE [CARBOXYLATING]"/>
    <property type="match status" value="1"/>
</dbReference>
<evidence type="ECO:0000259" key="6">
    <source>
        <dbReference type="Pfam" id="PF02749"/>
    </source>
</evidence>
<name>A0A383UYF0_BLUHO</name>
<sequence length="311" mass="34305">MVYNDIVFRIDRCGEPTDILPIGWKSQIAAWYAEDCPSFDYAGLVVGDDVASATLYGKTAGCLAGVPFFDEIFALVECKVDWLMKEGAHISVNPGEKIAIATVTGPVRKILLGERIGLNLLSRCSGIATMRNYVWDTYPYGNIRRIMVYNQTTPGFKLVESYAMKIGDANLHDQDPSMMIMLSKNHVQVCGSVSKSIKAAKDISGNALRVWVEVDNLDDAIQAAQANADVIIIKTLPMDKIVDLIKIVRKSTDSLSKFGVEVTEYDKPEPRKICNGDPVDYFSWTGSGLSVILVNNYEGAPHIDFSLKLDH</sequence>
<gene>
    <name evidence="7" type="ORF">BLGHR1_16197</name>
</gene>
<dbReference type="EMBL" id="UNSH01000081">
    <property type="protein sequence ID" value="SZF05394.1"/>
    <property type="molecule type" value="Genomic_DNA"/>
</dbReference>
<dbReference type="Gene3D" id="3.90.1170.20">
    <property type="entry name" value="Quinolinate phosphoribosyl transferase, N-terminal domain"/>
    <property type="match status" value="1"/>
</dbReference>
<dbReference type="GO" id="GO:0034213">
    <property type="term" value="P:quinolinate catabolic process"/>
    <property type="evidence" value="ECO:0007669"/>
    <property type="project" value="TreeGrafter"/>
</dbReference>
<dbReference type="PANTHER" id="PTHR32179">
    <property type="entry name" value="NICOTINATE-NUCLEOTIDE PYROPHOSPHORYLASE [CARBOXYLATING]"/>
    <property type="match status" value="1"/>
</dbReference>
<dbReference type="SUPFAM" id="SSF51690">
    <property type="entry name" value="Nicotinate/Quinolinate PRTase C-terminal domain-like"/>
    <property type="match status" value="1"/>
</dbReference>
<dbReference type="Proteomes" id="UP000275772">
    <property type="component" value="Unassembled WGS sequence"/>
</dbReference>
<comment type="pathway">
    <text evidence="1">Cofactor biosynthesis; NAD(+) biosynthesis.</text>
</comment>
<dbReference type="UniPathway" id="UPA00253"/>
<dbReference type="InterPro" id="IPR036068">
    <property type="entry name" value="Nicotinate_pribotase-like_C"/>
</dbReference>
<dbReference type="AlphaFoldDB" id="A0A383UYF0"/>
<evidence type="ECO:0000313" key="8">
    <source>
        <dbReference type="Proteomes" id="UP000275772"/>
    </source>
</evidence>
<organism evidence="7 8">
    <name type="scientific">Blumeria hordei</name>
    <name type="common">Barley powdery mildew</name>
    <name type="synonym">Blumeria graminis f. sp. hordei</name>
    <dbReference type="NCBI Taxonomy" id="2867405"/>
    <lineage>
        <taxon>Eukaryota</taxon>
        <taxon>Fungi</taxon>
        <taxon>Dikarya</taxon>
        <taxon>Ascomycota</taxon>
        <taxon>Pezizomycotina</taxon>
        <taxon>Leotiomycetes</taxon>
        <taxon>Erysiphales</taxon>
        <taxon>Erysiphaceae</taxon>
        <taxon>Blumeria</taxon>
    </lineage>
</organism>
<dbReference type="SUPFAM" id="SSF54675">
    <property type="entry name" value="Nicotinate/Quinolinate PRTase N-terminal domain-like"/>
    <property type="match status" value="1"/>
</dbReference>
<evidence type="ECO:0000256" key="4">
    <source>
        <dbReference type="ARBA" id="ARBA00022679"/>
    </source>
</evidence>
<evidence type="ECO:0000256" key="1">
    <source>
        <dbReference type="ARBA" id="ARBA00004790"/>
    </source>
</evidence>
<dbReference type="InterPro" id="IPR037128">
    <property type="entry name" value="Quinolinate_PRibosylTase_N_sf"/>
</dbReference>
<reference evidence="7 8" key="1">
    <citation type="submission" date="2017-11" db="EMBL/GenBank/DDBJ databases">
        <authorList>
            <person name="Kracher B."/>
        </authorList>
    </citation>
    <scope>NUCLEOTIDE SEQUENCE [LARGE SCALE GENOMIC DNA]</scope>
    <source>
        <strain evidence="7 8">RACE1</strain>
    </source>
</reference>
<dbReference type="InterPro" id="IPR022412">
    <property type="entry name" value="Quinolinate_PRibosylTrfase_N"/>
</dbReference>
<dbReference type="Pfam" id="PF02749">
    <property type="entry name" value="QRPTase_N"/>
    <property type="match status" value="1"/>
</dbReference>